<keyword evidence="1" id="KW-0067">ATP-binding</keyword>
<gene>
    <name evidence="1" type="primary">ugpC_3</name>
    <name evidence="1" type="ORF">NCTC9183_06588</name>
</gene>
<dbReference type="GO" id="GO:0016787">
    <property type="term" value="F:hydrolase activity"/>
    <property type="evidence" value="ECO:0007669"/>
    <property type="project" value="UniProtKB-KW"/>
</dbReference>
<evidence type="ECO:0000313" key="1">
    <source>
        <dbReference type="EMBL" id="VTM59952.1"/>
    </source>
</evidence>
<reference evidence="1" key="1">
    <citation type="submission" date="2019-04" db="EMBL/GenBank/DDBJ databases">
        <authorList>
            <consortium name="Pathogen Informatics"/>
        </authorList>
    </citation>
    <scope>NUCLEOTIDE SEQUENCE</scope>
    <source>
        <strain evidence="1">NCTC9183</strain>
    </source>
</reference>
<sequence>MTLGIRPEHFILSSQAQGGIPLLMDTLEI</sequence>
<dbReference type="AlphaFoldDB" id="A0A4P0YHR4"/>
<dbReference type="GO" id="GO:0005524">
    <property type="term" value="F:ATP binding"/>
    <property type="evidence" value="ECO:0007669"/>
    <property type="project" value="UniProtKB-KW"/>
</dbReference>
<protein>
    <submittedName>
        <fullName evidence="1">Glycerol-3-phosphate transporter ATP-binding subunit</fullName>
        <ecNumber evidence="1">3.6.3.20</ecNumber>
    </submittedName>
</protein>
<dbReference type="Proteomes" id="UP000507695">
    <property type="component" value="Unassembled WGS sequence"/>
</dbReference>
<dbReference type="EMBL" id="CABDVL010000003">
    <property type="protein sequence ID" value="VTM59952.1"/>
    <property type="molecule type" value="Genomic_DNA"/>
</dbReference>
<keyword evidence="1" id="KW-0378">Hydrolase</keyword>
<accession>A0A4P0YHR4</accession>
<organism evidence="1">
    <name type="scientific">Klebsiella pneumoniae</name>
    <dbReference type="NCBI Taxonomy" id="573"/>
    <lineage>
        <taxon>Bacteria</taxon>
        <taxon>Pseudomonadati</taxon>
        <taxon>Pseudomonadota</taxon>
        <taxon>Gammaproteobacteria</taxon>
        <taxon>Enterobacterales</taxon>
        <taxon>Enterobacteriaceae</taxon>
        <taxon>Klebsiella/Raoultella group</taxon>
        <taxon>Klebsiella</taxon>
        <taxon>Klebsiella pneumoniae complex</taxon>
    </lineage>
</organism>
<name>A0A4P0YHR4_KLEPN</name>
<proteinExistence type="predicted"/>
<keyword evidence="1" id="KW-0547">Nucleotide-binding</keyword>
<dbReference type="EC" id="3.6.3.20" evidence="1"/>